<dbReference type="CDD" id="cd08276">
    <property type="entry name" value="MDR7"/>
    <property type="match status" value="1"/>
</dbReference>
<keyword evidence="2" id="KW-0560">Oxidoreductase</keyword>
<dbReference type="PANTHER" id="PTHR45033">
    <property type="match status" value="1"/>
</dbReference>
<accession>A0A486U7M2</accession>
<feature type="domain" description="Enoyl reductase (ER)" evidence="1">
    <location>
        <begin position="11"/>
        <end position="336"/>
    </location>
</feature>
<dbReference type="InterPro" id="IPR020843">
    <property type="entry name" value="ER"/>
</dbReference>
<dbReference type="EC" id="1.1.1.1" evidence="2"/>
<dbReference type="InterPro" id="IPR036291">
    <property type="entry name" value="NAD(P)-bd_dom_sf"/>
</dbReference>
<name>A0A486U7M2_KLEPN</name>
<protein>
    <submittedName>
        <fullName evidence="2">Oxidoreductase, zinc-binding dehydrogenase family</fullName>
        <ecNumber evidence="2">1.1.1.1</ecNumber>
    </submittedName>
</protein>
<organism evidence="2">
    <name type="scientific">Klebsiella pneumoniae</name>
    <dbReference type="NCBI Taxonomy" id="573"/>
    <lineage>
        <taxon>Bacteria</taxon>
        <taxon>Pseudomonadati</taxon>
        <taxon>Pseudomonadota</taxon>
        <taxon>Gammaproteobacteria</taxon>
        <taxon>Enterobacterales</taxon>
        <taxon>Enterobacteriaceae</taxon>
        <taxon>Klebsiella/Raoultella group</taxon>
        <taxon>Klebsiella</taxon>
        <taxon>Klebsiella pneumoniae complex</taxon>
    </lineage>
</organism>
<dbReference type="Pfam" id="PF00107">
    <property type="entry name" value="ADH_zinc_N"/>
    <property type="match status" value="1"/>
</dbReference>
<dbReference type="Pfam" id="PF08240">
    <property type="entry name" value="ADH_N"/>
    <property type="match status" value="1"/>
</dbReference>
<evidence type="ECO:0000313" key="2">
    <source>
        <dbReference type="EMBL" id="VGM34699.1"/>
    </source>
</evidence>
<reference evidence="2" key="1">
    <citation type="submission" date="2019-03" db="EMBL/GenBank/DDBJ databases">
        <authorList>
            <consortium name="Pathogen Informatics"/>
        </authorList>
    </citation>
    <scope>NUCLEOTIDE SEQUENCE</scope>
    <source>
        <strain evidence="2">5012STDY7626362</strain>
    </source>
</reference>
<evidence type="ECO:0000259" key="1">
    <source>
        <dbReference type="SMART" id="SM00829"/>
    </source>
</evidence>
<dbReference type="InterPro" id="IPR052711">
    <property type="entry name" value="Zinc_ADH-like"/>
</dbReference>
<proteinExistence type="predicted"/>
<dbReference type="Gene3D" id="3.90.180.10">
    <property type="entry name" value="Medium-chain alcohol dehydrogenases, catalytic domain"/>
    <property type="match status" value="1"/>
</dbReference>
<dbReference type="Gene3D" id="3.40.50.720">
    <property type="entry name" value="NAD(P)-binding Rossmann-like Domain"/>
    <property type="match status" value="1"/>
</dbReference>
<dbReference type="InterPro" id="IPR013149">
    <property type="entry name" value="ADH-like_C"/>
</dbReference>
<dbReference type="GO" id="GO:0004022">
    <property type="term" value="F:alcohol dehydrogenase (NAD+) activity"/>
    <property type="evidence" value="ECO:0007669"/>
    <property type="project" value="UniProtKB-EC"/>
</dbReference>
<dbReference type="PANTHER" id="PTHR45033:SF2">
    <property type="entry name" value="ZINC-TYPE ALCOHOL DEHYDROGENASE-LIKE PROTEIN C1773.06C"/>
    <property type="match status" value="1"/>
</dbReference>
<sequence>MMKAWTVKKPGSLENLQLVDLADPGAPAAGEIRVALHATSLNYHDLLVATGVIPTADRRILMADGAGVVEAVGAGVNEFQPGDRVVAGFFPQWLDGRPGPLVSDFSQTPGDGAEGFACQYVVRPASHFTHAPEGWSFREAATITTSGLTAWRALVVEGRLKAGDTVLTLGTGGVSITALQLAKSMGAQVIVTSSSDEKLARARALGADHLINYRTTPAWGAAVQDITGHRGADLILELGGPGTLGQSFEAVSVGGHIALIGVLTGFEGHVPTHLLMSKQARLQGLVVGNRRQQQDYVNALNLQASRPVIDKVFDFKALPDAFRYLQSGAHFGKICMEW</sequence>
<dbReference type="SMART" id="SM00829">
    <property type="entry name" value="PKS_ER"/>
    <property type="match status" value="1"/>
</dbReference>
<gene>
    <name evidence="2" type="primary">adhT</name>
    <name evidence="2" type="ORF">SAMEA4873563_00628</name>
</gene>
<dbReference type="AlphaFoldDB" id="A0A486U7M2"/>
<dbReference type="SUPFAM" id="SSF50129">
    <property type="entry name" value="GroES-like"/>
    <property type="match status" value="1"/>
</dbReference>
<dbReference type="EMBL" id="CAAHDH010000001">
    <property type="protein sequence ID" value="VGM34699.1"/>
    <property type="molecule type" value="Genomic_DNA"/>
</dbReference>
<dbReference type="SUPFAM" id="SSF51735">
    <property type="entry name" value="NAD(P)-binding Rossmann-fold domains"/>
    <property type="match status" value="1"/>
</dbReference>
<dbReference type="InterPro" id="IPR013154">
    <property type="entry name" value="ADH-like_N"/>
</dbReference>
<dbReference type="InterPro" id="IPR011032">
    <property type="entry name" value="GroES-like_sf"/>
</dbReference>